<proteinExistence type="predicted"/>
<dbReference type="Gene3D" id="1.20.910.10">
    <property type="entry name" value="Heme oxygenase-like"/>
    <property type="match status" value="1"/>
</dbReference>
<evidence type="ECO:0000313" key="2">
    <source>
        <dbReference type="EMBL" id="ROW07066.1"/>
    </source>
</evidence>
<feature type="domain" description="BTB" evidence="1">
    <location>
        <begin position="22"/>
        <end position="98"/>
    </location>
</feature>
<dbReference type="InterPro" id="IPR016084">
    <property type="entry name" value="Haem_Oase-like_multi-hlx"/>
</dbReference>
<reference evidence="2 3" key="1">
    <citation type="submission" date="2015-09" db="EMBL/GenBank/DDBJ databases">
        <title>Host preference determinants of Valsa canker pathogens revealed by comparative genomics.</title>
        <authorList>
            <person name="Yin Z."/>
            <person name="Huang L."/>
        </authorList>
    </citation>
    <scope>NUCLEOTIDE SEQUENCE [LARGE SCALE GENOMIC DNA]</scope>
    <source>
        <strain evidence="2 3">SXYLt</strain>
    </source>
</reference>
<name>A0A423WU38_9PEZI</name>
<dbReference type="SMART" id="SM00225">
    <property type="entry name" value="BTB"/>
    <property type="match status" value="1"/>
</dbReference>
<evidence type="ECO:0000259" key="1">
    <source>
        <dbReference type="PROSITE" id="PS50097"/>
    </source>
</evidence>
<dbReference type="PROSITE" id="PS50097">
    <property type="entry name" value="BTB"/>
    <property type="match status" value="1"/>
</dbReference>
<dbReference type="InterPro" id="IPR000210">
    <property type="entry name" value="BTB/POZ_dom"/>
</dbReference>
<dbReference type="EMBL" id="LKEB01000040">
    <property type="protein sequence ID" value="ROW07066.1"/>
    <property type="molecule type" value="Genomic_DNA"/>
</dbReference>
<dbReference type="OrthoDB" id="37730at2759"/>
<accession>A0A423WU38</accession>
<dbReference type="SUPFAM" id="SSF48613">
    <property type="entry name" value="Heme oxygenase-like"/>
    <property type="match status" value="1"/>
</dbReference>
<dbReference type="InParanoid" id="A0A423WU38"/>
<evidence type="ECO:0000313" key="3">
    <source>
        <dbReference type="Proteomes" id="UP000285146"/>
    </source>
</evidence>
<dbReference type="AlphaFoldDB" id="A0A423WU38"/>
<dbReference type="STRING" id="1230097.A0A423WU38"/>
<dbReference type="CDD" id="cd19357">
    <property type="entry name" value="TenA_E_At3g16990-like"/>
    <property type="match status" value="1"/>
</dbReference>
<keyword evidence="3" id="KW-1185">Reference proteome</keyword>
<dbReference type="InterPro" id="IPR011333">
    <property type="entry name" value="SKP1/BTB/POZ_sf"/>
</dbReference>
<dbReference type="PANTHER" id="PTHR41813:SF2">
    <property type="entry name" value="REGULATOR PAB1642, PUTATIVE (AFU_ORTHOLOGUE AFUA_3G11955)-RELATED"/>
    <property type="match status" value="1"/>
</dbReference>
<dbReference type="InterPro" id="IPR053261">
    <property type="entry name" value="Polyketide-peptide_reg"/>
</dbReference>
<comment type="caution">
    <text evidence="2">The sequence shown here is derived from an EMBL/GenBank/DDBJ whole genome shotgun (WGS) entry which is preliminary data.</text>
</comment>
<organism evidence="2 3">
    <name type="scientific">Cytospora leucostoma</name>
    <dbReference type="NCBI Taxonomy" id="1230097"/>
    <lineage>
        <taxon>Eukaryota</taxon>
        <taxon>Fungi</taxon>
        <taxon>Dikarya</taxon>
        <taxon>Ascomycota</taxon>
        <taxon>Pezizomycotina</taxon>
        <taxon>Sordariomycetes</taxon>
        <taxon>Sordariomycetidae</taxon>
        <taxon>Diaporthales</taxon>
        <taxon>Cytosporaceae</taxon>
        <taxon>Cytospora</taxon>
    </lineage>
</organism>
<dbReference type="SUPFAM" id="SSF54695">
    <property type="entry name" value="POZ domain"/>
    <property type="match status" value="1"/>
</dbReference>
<dbReference type="PANTHER" id="PTHR41813">
    <property type="entry name" value="REGULATOR PAB1642, PUTATIVE (AFU_ORTHOLOGUE AFUA_3G11955)-RELATED"/>
    <property type="match status" value="1"/>
</dbReference>
<dbReference type="Gene3D" id="3.30.710.10">
    <property type="entry name" value="Potassium Channel Kv1.1, Chain A"/>
    <property type="match status" value="1"/>
</dbReference>
<gene>
    <name evidence="2" type="ORF">VPNG_06653</name>
</gene>
<sequence>MTVTNAQLPLRPRANPDAQTASDVVLILGQGDQTQSFQVSSEAMTRASEPFEAMLHKNYKEARPSDGSRWVINLPEDDPEAFGIIVDIINLNTHKLPNKMSLRLFYNICVLAEKYLMLHVLRKHVRRWYDEMWCETQSEVGEINEYRKLLAEELPLLPAICFGIIRALRLELLETIIGTKEYLGWLGSVFCFGEGEHSRACKLDDLSEADCERVVFAQIKTIMDKYGLTDKAPFLLSGDWAESVNELSTFSLTTHLLGIDTLTYKAATGAPFLAAAGEGRLNKEVLGTWLANDRLYIHAYIKAVGRTLSIIDLPQTTPEAATEAAPETQFVDWLFASLTALRREERLFIDVAREYGLAIDLETMTTTEGGRDVQRVPGTAKLPGLVMFEKLFGSLHPAASVDRTLPLPWLEAAVAFWGTEKVYSDAWAWAKTKQSGAAGEDADGGALRRGFIPNWSNSEFTAFVDQLGGIIDRAVGQTLGVLGGDVKASLIERTEKVWKEVIAAEKAFWPGAQ</sequence>
<protein>
    <recommendedName>
        <fullName evidence="1">BTB domain-containing protein</fullName>
    </recommendedName>
</protein>
<dbReference type="Proteomes" id="UP000285146">
    <property type="component" value="Unassembled WGS sequence"/>
</dbReference>